<keyword evidence="3" id="KW-1185">Reference proteome</keyword>
<proteinExistence type="predicted"/>
<dbReference type="KEGG" id="tpla:ElP_53870"/>
<gene>
    <name evidence="2" type="ORF">ElP_53870</name>
</gene>
<dbReference type="Proteomes" id="UP000317835">
    <property type="component" value="Chromosome"/>
</dbReference>
<reference evidence="2 3" key="1">
    <citation type="submission" date="2019-02" db="EMBL/GenBank/DDBJ databases">
        <title>Deep-cultivation of Planctomycetes and their phenomic and genomic characterization uncovers novel biology.</title>
        <authorList>
            <person name="Wiegand S."/>
            <person name="Jogler M."/>
            <person name="Boedeker C."/>
            <person name="Pinto D."/>
            <person name="Vollmers J."/>
            <person name="Rivas-Marin E."/>
            <person name="Kohn T."/>
            <person name="Peeters S.H."/>
            <person name="Heuer A."/>
            <person name="Rast P."/>
            <person name="Oberbeckmann S."/>
            <person name="Bunk B."/>
            <person name="Jeske O."/>
            <person name="Meyerdierks A."/>
            <person name="Storesund J.E."/>
            <person name="Kallscheuer N."/>
            <person name="Luecker S."/>
            <person name="Lage O.M."/>
            <person name="Pohl T."/>
            <person name="Merkel B.J."/>
            <person name="Hornburger P."/>
            <person name="Mueller R.-W."/>
            <person name="Bruemmer F."/>
            <person name="Labrenz M."/>
            <person name="Spormann A.M."/>
            <person name="Op den Camp H."/>
            <person name="Overmann J."/>
            <person name="Amann R."/>
            <person name="Jetten M.S.M."/>
            <person name="Mascher T."/>
            <person name="Medema M.H."/>
            <person name="Devos D.P."/>
            <person name="Kaster A.-K."/>
            <person name="Ovreas L."/>
            <person name="Rohde M."/>
            <person name="Galperin M.Y."/>
            <person name="Jogler C."/>
        </authorList>
    </citation>
    <scope>NUCLEOTIDE SEQUENCE [LARGE SCALE GENOMIC DNA]</scope>
    <source>
        <strain evidence="2 3">ElP</strain>
    </source>
</reference>
<organism evidence="2 3">
    <name type="scientific">Tautonia plasticadhaerens</name>
    <dbReference type="NCBI Taxonomy" id="2527974"/>
    <lineage>
        <taxon>Bacteria</taxon>
        <taxon>Pseudomonadati</taxon>
        <taxon>Planctomycetota</taxon>
        <taxon>Planctomycetia</taxon>
        <taxon>Isosphaerales</taxon>
        <taxon>Isosphaeraceae</taxon>
        <taxon>Tautonia</taxon>
    </lineage>
</organism>
<evidence type="ECO:0000313" key="2">
    <source>
        <dbReference type="EMBL" id="QDV37448.1"/>
    </source>
</evidence>
<sequence length="263" mass="29081">MPRRSARPKPDRTIELTSCIRDCPECGRKLWAANKPSRTVVTPEGLVRLRLQVRSCRNPACSRHKACLRPEQEGRFALPQQEFGLDVIALAGRLRHGERRSVPEIHAELVRRGVPICERSVGNLVDRYDELLALTCADPNRLRAAVTPQGRAILAIDGLQPDVGHEVLWVIREVLSGEVLLARSLLSSTQDDLAALLVEVEGVLGDVPIAGVVSDGQTSIRRAVAKALPDVPHQLCHFHTVRTQSRTESARRRPLRLVPLSTS</sequence>
<dbReference type="AlphaFoldDB" id="A0A518H9B3"/>
<feature type="region of interest" description="Disordered" evidence="1">
    <location>
        <begin position="242"/>
        <end position="263"/>
    </location>
</feature>
<protein>
    <submittedName>
        <fullName evidence="2">MULE transposase domain protein</fullName>
    </submittedName>
</protein>
<accession>A0A518H9B3</accession>
<evidence type="ECO:0000313" key="3">
    <source>
        <dbReference type="Proteomes" id="UP000317835"/>
    </source>
</evidence>
<evidence type="ECO:0000256" key="1">
    <source>
        <dbReference type="SAM" id="MobiDB-lite"/>
    </source>
</evidence>
<name>A0A518H9B3_9BACT</name>
<dbReference type="EMBL" id="CP036426">
    <property type="protein sequence ID" value="QDV37448.1"/>
    <property type="molecule type" value="Genomic_DNA"/>
</dbReference>